<evidence type="ECO:0000256" key="1">
    <source>
        <dbReference type="ARBA" id="ARBA00038414"/>
    </source>
</evidence>
<dbReference type="InterPro" id="IPR015942">
    <property type="entry name" value="Asp/Glu/hydantoin_racemase"/>
</dbReference>
<dbReference type="PANTHER" id="PTHR28047">
    <property type="entry name" value="PROTEIN DCG1"/>
    <property type="match status" value="1"/>
</dbReference>
<comment type="similarity">
    <text evidence="1">Belongs to the HyuE racemase family.</text>
</comment>
<dbReference type="PANTHER" id="PTHR28047:SF5">
    <property type="entry name" value="PROTEIN DCG1"/>
    <property type="match status" value="1"/>
</dbReference>
<protein>
    <submittedName>
        <fullName evidence="2">Hydantoin racemase</fullName>
    </submittedName>
</protein>
<dbReference type="Gene3D" id="3.40.50.12500">
    <property type="match status" value="1"/>
</dbReference>
<name>A0A523QG48_UNCAE</name>
<dbReference type="AlphaFoldDB" id="A0A523QG48"/>
<accession>A0A523QG48</accession>
<comment type="caution">
    <text evidence="2">The sequence shown here is derived from an EMBL/GenBank/DDBJ whole genome shotgun (WGS) entry which is preliminary data.</text>
</comment>
<evidence type="ECO:0000313" key="2">
    <source>
        <dbReference type="EMBL" id="TES84388.1"/>
    </source>
</evidence>
<dbReference type="Proteomes" id="UP000320781">
    <property type="component" value="Unassembled WGS sequence"/>
</dbReference>
<dbReference type="InterPro" id="IPR053714">
    <property type="entry name" value="Iso_Racemase_Enz_sf"/>
</dbReference>
<dbReference type="GO" id="GO:0047661">
    <property type="term" value="F:amino-acid racemase activity"/>
    <property type="evidence" value="ECO:0007669"/>
    <property type="project" value="InterPro"/>
</dbReference>
<evidence type="ECO:0000313" key="3">
    <source>
        <dbReference type="Proteomes" id="UP000320781"/>
    </source>
</evidence>
<dbReference type="InterPro" id="IPR052186">
    <property type="entry name" value="Hydantoin_racemase-like"/>
</dbReference>
<proteinExistence type="inferred from homology"/>
<reference evidence="2 3" key="1">
    <citation type="submission" date="2019-03" db="EMBL/GenBank/DDBJ databases">
        <title>Metabolic potential of uncultured bacteria and archaea associated with petroleum seepage in deep-sea sediments.</title>
        <authorList>
            <person name="Dong X."/>
            <person name="Hubert C."/>
        </authorList>
    </citation>
    <scope>NUCLEOTIDE SEQUENCE [LARGE SCALE GENOMIC DNA]</scope>
    <source>
        <strain evidence="2">E44_bin92</strain>
    </source>
</reference>
<gene>
    <name evidence="2" type="ORF">E3J95_06720</name>
</gene>
<organism evidence="2 3">
    <name type="scientific">Aerophobetes bacterium</name>
    <dbReference type="NCBI Taxonomy" id="2030807"/>
    <lineage>
        <taxon>Bacteria</taxon>
        <taxon>Candidatus Aerophobota</taxon>
    </lineage>
</organism>
<sequence>MEKRILFINPIASSDYDGQIQESLEAEKCQDTRIKVVSLERGPLHLDYNFFYCLVLTDILHLVKQAEKEGYDAAMIGCFFDSGLEAAREITDKLVVAAPAESCMHIAATLGHTFSIIVTVDKAIPKMRQNVLKYGFKEQLASFKSIGMGVGELQEDRTETARRIKMLAKEAVQKDLAEVIILGCTIQFGFYKELQQDVGVPVLDAILATLKYAELLIELKKRFNWGQSKAYGYESPPKEEIISWKLEEQYGVKGIWS</sequence>
<dbReference type="Pfam" id="PF01177">
    <property type="entry name" value="Asp_Glu_race"/>
    <property type="match status" value="1"/>
</dbReference>
<dbReference type="EMBL" id="SOKU01000331">
    <property type="protein sequence ID" value="TES84388.1"/>
    <property type="molecule type" value="Genomic_DNA"/>
</dbReference>